<reference evidence="3 4" key="1">
    <citation type="submission" date="2020-02" db="EMBL/GenBank/DDBJ databases">
        <title>Identification and distribution of gene clusters putatively required for synthesis of sphingolipid metabolism inhibitors in phylogenetically diverse species of the filamentous fungus Fusarium.</title>
        <authorList>
            <person name="Kim H.-S."/>
            <person name="Busman M."/>
            <person name="Brown D.W."/>
            <person name="Divon H."/>
            <person name="Uhlig S."/>
            <person name="Proctor R.H."/>
        </authorList>
    </citation>
    <scope>NUCLEOTIDE SEQUENCE [LARGE SCALE GENOMIC DNA]</scope>
    <source>
        <strain evidence="3 4">NRRL 2903</strain>
    </source>
</reference>
<name>A0AAN5Z489_FUSAU</name>
<gene>
    <name evidence="3" type="ORF">FAUST_8770</name>
</gene>
<protein>
    <recommendedName>
        <fullName evidence="2">Peptidase C14 caspase domain-containing protein</fullName>
    </recommendedName>
</protein>
<dbReference type="Pfam" id="PF00656">
    <property type="entry name" value="Peptidase_C14"/>
    <property type="match status" value="1"/>
</dbReference>
<evidence type="ECO:0000256" key="1">
    <source>
        <dbReference type="ARBA" id="ARBA00009005"/>
    </source>
</evidence>
<dbReference type="InterPro" id="IPR050452">
    <property type="entry name" value="Metacaspase"/>
</dbReference>
<dbReference type="GO" id="GO:0006508">
    <property type="term" value="P:proteolysis"/>
    <property type="evidence" value="ECO:0007669"/>
    <property type="project" value="InterPro"/>
</dbReference>
<evidence type="ECO:0000313" key="4">
    <source>
        <dbReference type="Proteomes" id="UP000537989"/>
    </source>
</evidence>
<dbReference type="EMBL" id="JAAMOD010000288">
    <property type="protein sequence ID" value="KAF5232308.1"/>
    <property type="molecule type" value="Genomic_DNA"/>
</dbReference>
<evidence type="ECO:0000259" key="2">
    <source>
        <dbReference type="Pfam" id="PF00656"/>
    </source>
</evidence>
<dbReference type="GO" id="GO:0005737">
    <property type="term" value="C:cytoplasm"/>
    <property type="evidence" value="ECO:0007669"/>
    <property type="project" value="TreeGrafter"/>
</dbReference>
<comment type="caution">
    <text evidence="3">The sequence shown here is derived from an EMBL/GenBank/DDBJ whole genome shotgun (WGS) entry which is preliminary data.</text>
</comment>
<keyword evidence="4" id="KW-1185">Reference proteome</keyword>
<proteinExistence type="inferred from homology"/>
<organism evidence="3 4">
    <name type="scientific">Fusarium austroamericanum</name>
    <dbReference type="NCBI Taxonomy" id="282268"/>
    <lineage>
        <taxon>Eukaryota</taxon>
        <taxon>Fungi</taxon>
        <taxon>Dikarya</taxon>
        <taxon>Ascomycota</taxon>
        <taxon>Pezizomycotina</taxon>
        <taxon>Sordariomycetes</taxon>
        <taxon>Hypocreomycetidae</taxon>
        <taxon>Hypocreales</taxon>
        <taxon>Nectriaceae</taxon>
        <taxon>Fusarium</taxon>
    </lineage>
</organism>
<dbReference type="PANTHER" id="PTHR48104:SF30">
    <property type="entry name" value="METACASPASE-1"/>
    <property type="match status" value="1"/>
</dbReference>
<sequence length="670" mass="75154">MANEIPQTHWALLIGVGMSVSTSSNAPNGHGPFTRDQSLKGAVPDIDMMEQYFQNDPHVRISRLTATKPTNESTTLPVEPPEALPTRKNVIALLSSVIKESAKKKIQHVYIHFSGHGLQRPDGSLALSLFHLPSEKPGLLPTEILASALKAISKQGIHITLVLDCCFSGGVKRNPDESDLQFRYIESTAEEDISDVDDYSNLQNTIDEVEASRGVVLSKNASDNILEPEGYVVITACGPTENAREVERDGKRHGALTYFLHSSLVLLHRYGEQISLQTLFDRLHATFQINCPCQTPRHYGSLTRSFFQGLSSNLVHDLVTISKIPREDRFLLQAGRIHGVHVGDVYEAYPYFASEVDHQGPQRGRIDFEVTTVNNVQSNIMIQDTNLIQSVKEVMSWKARLVKSQSDQRTQIYLSTSLTKEEKQVLQDSSSNHPLLVLSEHQEDSSSYIFIVNVNEDGLYEVHGGSSRCIPNVPKMSRHDPKSLDILSDTLGHLASYRFFETIDNRHAESHFGDSLELEAGVQKDTDGWYSINEGTDFTFSVLNRCKRPLFMAVFNLRSTWEITNLLAEAAQGTYCDIPEKEAKIFFPLQPEFPESVTGNPKEDIIKIFITDQAPSFPFLVLPELGGSRKRDYAGPGQLLDFVKTLDEGYRNGHVETKRWMTRNFHLRVS</sequence>
<accession>A0AAN5Z489</accession>
<dbReference type="GO" id="GO:0004197">
    <property type="term" value="F:cysteine-type endopeptidase activity"/>
    <property type="evidence" value="ECO:0007669"/>
    <property type="project" value="InterPro"/>
</dbReference>
<evidence type="ECO:0000313" key="3">
    <source>
        <dbReference type="EMBL" id="KAF5232308.1"/>
    </source>
</evidence>
<dbReference type="Proteomes" id="UP000537989">
    <property type="component" value="Unassembled WGS sequence"/>
</dbReference>
<feature type="domain" description="Peptidase C14 caspase" evidence="2">
    <location>
        <begin position="33"/>
        <end position="306"/>
    </location>
</feature>
<dbReference type="Gene3D" id="3.40.50.1460">
    <property type="match status" value="1"/>
</dbReference>
<comment type="similarity">
    <text evidence="1">Belongs to the peptidase C14B family.</text>
</comment>
<dbReference type="InterPro" id="IPR011600">
    <property type="entry name" value="Pept_C14_caspase"/>
</dbReference>
<dbReference type="AlphaFoldDB" id="A0AAN5Z489"/>
<dbReference type="PANTHER" id="PTHR48104">
    <property type="entry name" value="METACASPASE-4"/>
    <property type="match status" value="1"/>
</dbReference>